<accession>A0A9Y2IEQ5</accession>
<dbReference type="EMBL" id="CP127294">
    <property type="protein sequence ID" value="WIX79010.1"/>
    <property type="molecule type" value="Genomic_DNA"/>
</dbReference>
<name>A0A9Y2IEQ5_9PSEU</name>
<sequence length="240" mass="26410">MGLFRRRASRADIDNGTKAAPPDPRTPWPAQPVPSDVETAAAKFWEGWFELLPVVNAALGDREPHRVEHDLCVLVEALHPRLHFSLERGRQAIYALVVTGQEDPELRPFTDAWKAAAPPDDAIWEHHDSVPPVPDPTEVTVNLGDHRISLADVRVVAQVDEDVVDVAVYHPALADLEPAARTTMTFLPLDATLGERVAAERLRRVETAETEPEGTISLLQLRDLVRGLNGQEDETVGTSG</sequence>
<keyword evidence="3" id="KW-1185">Reference proteome</keyword>
<reference evidence="2 3" key="1">
    <citation type="submission" date="2023-06" db="EMBL/GenBank/DDBJ databases">
        <authorList>
            <person name="Oyuntsetseg B."/>
            <person name="Kim S.B."/>
        </authorList>
    </citation>
    <scope>NUCLEOTIDE SEQUENCE [LARGE SCALE GENOMIC DNA]</scope>
    <source>
        <strain evidence="2 3">2-15</strain>
    </source>
</reference>
<feature type="compositionally biased region" description="Pro residues" evidence="1">
    <location>
        <begin position="21"/>
        <end position="32"/>
    </location>
</feature>
<evidence type="ECO:0000313" key="3">
    <source>
        <dbReference type="Proteomes" id="UP001236014"/>
    </source>
</evidence>
<protein>
    <submittedName>
        <fullName evidence="2">Uncharacterized protein</fullName>
    </submittedName>
</protein>
<proteinExistence type="predicted"/>
<organism evidence="2 3">
    <name type="scientific">Amycolatopsis carbonis</name>
    <dbReference type="NCBI Taxonomy" id="715471"/>
    <lineage>
        <taxon>Bacteria</taxon>
        <taxon>Bacillati</taxon>
        <taxon>Actinomycetota</taxon>
        <taxon>Actinomycetes</taxon>
        <taxon>Pseudonocardiales</taxon>
        <taxon>Pseudonocardiaceae</taxon>
        <taxon>Amycolatopsis</taxon>
    </lineage>
</organism>
<feature type="region of interest" description="Disordered" evidence="1">
    <location>
        <begin position="1"/>
        <end position="33"/>
    </location>
</feature>
<dbReference type="Proteomes" id="UP001236014">
    <property type="component" value="Chromosome"/>
</dbReference>
<dbReference type="AlphaFoldDB" id="A0A9Y2IEQ5"/>
<evidence type="ECO:0000313" key="2">
    <source>
        <dbReference type="EMBL" id="WIX79010.1"/>
    </source>
</evidence>
<evidence type="ECO:0000256" key="1">
    <source>
        <dbReference type="SAM" id="MobiDB-lite"/>
    </source>
</evidence>
<dbReference type="KEGG" id="acab:QRX50_48110"/>
<dbReference type="RefSeq" id="WP_285969704.1">
    <property type="nucleotide sequence ID" value="NZ_CP127294.1"/>
</dbReference>
<gene>
    <name evidence="2" type="ORF">QRX50_48110</name>
</gene>